<dbReference type="Proteomes" id="UP000440096">
    <property type="component" value="Unassembled WGS sequence"/>
</dbReference>
<keyword evidence="5 7" id="KW-1133">Transmembrane helix</keyword>
<gene>
    <name evidence="9" type="ORF">GKO32_09795</name>
</gene>
<dbReference type="CDD" id="cd17321">
    <property type="entry name" value="MFS_MMR_MDR_like"/>
    <property type="match status" value="1"/>
</dbReference>
<feature type="transmembrane region" description="Helical" evidence="7">
    <location>
        <begin position="106"/>
        <end position="128"/>
    </location>
</feature>
<evidence type="ECO:0000313" key="9">
    <source>
        <dbReference type="EMBL" id="MTD54264.1"/>
    </source>
</evidence>
<feature type="transmembrane region" description="Helical" evidence="7">
    <location>
        <begin position="388"/>
        <end position="410"/>
    </location>
</feature>
<protein>
    <submittedName>
        <fullName evidence="9">MFS transporter</fullName>
    </submittedName>
</protein>
<feature type="transmembrane region" description="Helical" evidence="7">
    <location>
        <begin position="251"/>
        <end position="274"/>
    </location>
</feature>
<dbReference type="Gene3D" id="1.20.1250.20">
    <property type="entry name" value="MFS general substrate transporter like domains"/>
    <property type="match status" value="1"/>
</dbReference>
<dbReference type="SUPFAM" id="SSF103473">
    <property type="entry name" value="MFS general substrate transporter"/>
    <property type="match status" value="1"/>
</dbReference>
<dbReference type="GO" id="GO:0022857">
    <property type="term" value="F:transmembrane transporter activity"/>
    <property type="evidence" value="ECO:0007669"/>
    <property type="project" value="InterPro"/>
</dbReference>
<feature type="transmembrane region" description="Helical" evidence="7">
    <location>
        <begin position="226"/>
        <end position="245"/>
    </location>
</feature>
<dbReference type="GO" id="GO:0005886">
    <property type="term" value="C:plasma membrane"/>
    <property type="evidence" value="ECO:0007669"/>
    <property type="project" value="UniProtKB-SubCell"/>
</dbReference>
<evidence type="ECO:0000313" key="10">
    <source>
        <dbReference type="Proteomes" id="UP000440096"/>
    </source>
</evidence>
<keyword evidence="2" id="KW-0813">Transport</keyword>
<feature type="transmembrane region" description="Helical" evidence="7">
    <location>
        <begin position="431"/>
        <end position="449"/>
    </location>
</feature>
<dbReference type="InterPro" id="IPR011701">
    <property type="entry name" value="MFS"/>
</dbReference>
<comment type="caution">
    <text evidence="9">The sequence shown here is derived from an EMBL/GenBank/DDBJ whole genome shotgun (WGS) entry which is preliminary data.</text>
</comment>
<feature type="domain" description="Major facilitator superfamily (MFS) profile" evidence="8">
    <location>
        <begin position="40"/>
        <end position="481"/>
    </location>
</feature>
<evidence type="ECO:0000256" key="4">
    <source>
        <dbReference type="ARBA" id="ARBA00022692"/>
    </source>
</evidence>
<sequence length="486" mass="49987">MGYLVRSRVSKQSKIAVPRSRSSRVALAGLSDRSVSRFLVAVVLSVTNFVAVFDGIVVTVALPSIQADLGLRQLDAQWLITAYAVALGGMLLFGGRCGDRYGRRRILVIGLSLFVGGLLVAGGAWAPWLLFTARALQGLGAAFAIPNSFAIISALRPPDFRRRIFASVAVAGGLGAAGGAIIGGLMTEGLGWRFVFLLTALVAGAAAVLATKVLDGSACNSGPGRPDLVAAFLSLAGLGLLVLAITDIARAGLLAPATMTAFILSVLFLVAFVVRERHSKAPLVPSRILRDRALWAAVSGLPGVVFAYDGTAFIGPLFLQQVAGFRPLETGLAFGPLGVAVLAGSPIAGFVLRRLHWSLVAAGAQLLCTAGLIFLQRAPGHAGYLTHVLPGLMLIGTGAAISVIAFNSVAGSNARPTDHGGVYAVYETVKYLTGALAVATLSTVAAGMGSLADGYGLAFTVSAVIAFTCGVAALIVGRLTRKDIRA</sequence>
<dbReference type="AlphaFoldDB" id="A0A6N7Z2X5"/>
<organism evidence="9 10">
    <name type="scientific">Amycolatopsis pithecellobii</name>
    <dbReference type="NCBI Taxonomy" id="664692"/>
    <lineage>
        <taxon>Bacteria</taxon>
        <taxon>Bacillati</taxon>
        <taxon>Actinomycetota</taxon>
        <taxon>Actinomycetes</taxon>
        <taxon>Pseudonocardiales</taxon>
        <taxon>Pseudonocardiaceae</taxon>
        <taxon>Amycolatopsis</taxon>
    </lineage>
</organism>
<keyword evidence="3" id="KW-1003">Cell membrane</keyword>
<evidence type="ECO:0000256" key="3">
    <source>
        <dbReference type="ARBA" id="ARBA00022475"/>
    </source>
</evidence>
<keyword evidence="6 7" id="KW-0472">Membrane</keyword>
<keyword evidence="10" id="KW-1185">Reference proteome</keyword>
<feature type="transmembrane region" description="Helical" evidence="7">
    <location>
        <begin position="164"/>
        <end position="186"/>
    </location>
</feature>
<dbReference type="PANTHER" id="PTHR42718">
    <property type="entry name" value="MAJOR FACILITATOR SUPERFAMILY MULTIDRUG TRANSPORTER MFSC"/>
    <property type="match status" value="1"/>
</dbReference>
<feature type="transmembrane region" description="Helical" evidence="7">
    <location>
        <begin position="192"/>
        <end position="214"/>
    </location>
</feature>
<evidence type="ECO:0000256" key="1">
    <source>
        <dbReference type="ARBA" id="ARBA00004651"/>
    </source>
</evidence>
<name>A0A6N7Z2X5_9PSEU</name>
<proteinExistence type="predicted"/>
<feature type="transmembrane region" description="Helical" evidence="7">
    <location>
        <begin position="359"/>
        <end position="376"/>
    </location>
</feature>
<feature type="transmembrane region" description="Helical" evidence="7">
    <location>
        <begin position="134"/>
        <end position="152"/>
    </location>
</feature>
<feature type="transmembrane region" description="Helical" evidence="7">
    <location>
        <begin position="38"/>
        <end position="64"/>
    </location>
</feature>
<evidence type="ECO:0000256" key="7">
    <source>
        <dbReference type="SAM" id="Phobius"/>
    </source>
</evidence>
<dbReference type="Gene3D" id="1.20.1720.10">
    <property type="entry name" value="Multidrug resistance protein D"/>
    <property type="match status" value="1"/>
</dbReference>
<dbReference type="PANTHER" id="PTHR42718:SF46">
    <property type="entry name" value="BLR6921 PROTEIN"/>
    <property type="match status" value="1"/>
</dbReference>
<feature type="transmembrane region" description="Helical" evidence="7">
    <location>
        <begin position="294"/>
        <end position="319"/>
    </location>
</feature>
<evidence type="ECO:0000256" key="5">
    <source>
        <dbReference type="ARBA" id="ARBA00022989"/>
    </source>
</evidence>
<dbReference type="EMBL" id="WMBA01000010">
    <property type="protein sequence ID" value="MTD54264.1"/>
    <property type="molecule type" value="Genomic_DNA"/>
</dbReference>
<dbReference type="InterPro" id="IPR036259">
    <property type="entry name" value="MFS_trans_sf"/>
</dbReference>
<keyword evidence="4 7" id="KW-0812">Transmembrane</keyword>
<dbReference type="InterPro" id="IPR020846">
    <property type="entry name" value="MFS_dom"/>
</dbReference>
<accession>A0A6N7Z2X5</accession>
<dbReference type="Pfam" id="PF07690">
    <property type="entry name" value="MFS_1"/>
    <property type="match status" value="1"/>
</dbReference>
<evidence type="ECO:0000259" key="8">
    <source>
        <dbReference type="PROSITE" id="PS50850"/>
    </source>
</evidence>
<comment type="subcellular location">
    <subcellularLocation>
        <location evidence="1">Cell membrane</location>
        <topology evidence="1">Multi-pass membrane protein</topology>
    </subcellularLocation>
</comment>
<dbReference type="PROSITE" id="PS50850">
    <property type="entry name" value="MFS"/>
    <property type="match status" value="1"/>
</dbReference>
<feature type="transmembrane region" description="Helical" evidence="7">
    <location>
        <begin position="331"/>
        <end position="352"/>
    </location>
</feature>
<feature type="transmembrane region" description="Helical" evidence="7">
    <location>
        <begin position="76"/>
        <end position="94"/>
    </location>
</feature>
<reference evidence="9 10" key="1">
    <citation type="submission" date="2019-11" db="EMBL/GenBank/DDBJ databases">
        <title>Draft genome of Amycolatopsis RM579.</title>
        <authorList>
            <person name="Duangmal K."/>
            <person name="Mingma R."/>
        </authorList>
    </citation>
    <scope>NUCLEOTIDE SEQUENCE [LARGE SCALE GENOMIC DNA]</scope>
    <source>
        <strain evidence="9 10">RM579</strain>
    </source>
</reference>
<evidence type="ECO:0000256" key="6">
    <source>
        <dbReference type="ARBA" id="ARBA00023136"/>
    </source>
</evidence>
<evidence type="ECO:0000256" key="2">
    <source>
        <dbReference type="ARBA" id="ARBA00022448"/>
    </source>
</evidence>
<feature type="transmembrane region" description="Helical" evidence="7">
    <location>
        <begin position="455"/>
        <end position="476"/>
    </location>
</feature>